<comment type="caution">
    <text evidence="1">The sequence shown here is derived from an EMBL/GenBank/DDBJ whole genome shotgun (WGS) entry which is preliminary data.</text>
</comment>
<dbReference type="Proteomes" id="UP000320888">
    <property type="component" value="Unassembled WGS sequence"/>
</dbReference>
<accession>A0A553ZRV0</accession>
<dbReference type="RefSeq" id="WP_143939843.1">
    <property type="nucleotide sequence ID" value="NZ_VKLS01000006.1"/>
</dbReference>
<dbReference type="EMBL" id="VKLS01000006">
    <property type="protein sequence ID" value="TSB44006.1"/>
    <property type="molecule type" value="Genomic_DNA"/>
</dbReference>
<reference evidence="1 2" key="1">
    <citation type="submission" date="2019-07" db="EMBL/GenBank/DDBJ databases">
        <title>Draft genome for Streptomyces benahoarensis MZ03-48.</title>
        <authorList>
            <person name="Gonzalez-Pimentel J.L."/>
        </authorList>
    </citation>
    <scope>NUCLEOTIDE SEQUENCE [LARGE SCALE GENOMIC DNA]</scope>
    <source>
        <strain evidence="1 2">MZ03-48</strain>
    </source>
</reference>
<protein>
    <submittedName>
        <fullName evidence="1">Uncharacterized protein</fullName>
    </submittedName>
</protein>
<gene>
    <name evidence="1" type="ORF">FNZ23_01545</name>
</gene>
<proteinExistence type="predicted"/>
<organism evidence="1 2">
    <name type="scientific">Streptomyces benahoarensis</name>
    <dbReference type="NCBI Taxonomy" id="2595054"/>
    <lineage>
        <taxon>Bacteria</taxon>
        <taxon>Bacillati</taxon>
        <taxon>Actinomycetota</taxon>
        <taxon>Actinomycetes</taxon>
        <taxon>Kitasatosporales</taxon>
        <taxon>Streptomycetaceae</taxon>
        <taxon>Streptomyces</taxon>
    </lineage>
</organism>
<name>A0A553ZRV0_9ACTN</name>
<dbReference type="AlphaFoldDB" id="A0A553ZRV0"/>
<keyword evidence="2" id="KW-1185">Reference proteome</keyword>
<sequence length="75" mass="8118">MSYRYAAAGVIAARRPRVLFEIDEQGARVALDPAAVAAAVHEARAARRRLFAGQAPRRTALAALLDQSDSEQVTR</sequence>
<evidence type="ECO:0000313" key="1">
    <source>
        <dbReference type="EMBL" id="TSB44006.1"/>
    </source>
</evidence>
<evidence type="ECO:0000313" key="2">
    <source>
        <dbReference type="Proteomes" id="UP000320888"/>
    </source>
</evidence>